<dbReference type="PROSITE" id="PS51450">
    <property type="entry name" value="LRR"/>
    <property type="match status" value="1"/>
</dbReference>
<evidence type="ECO:0000313" key="2">
    <source>
        <dbReference type="EMBL" id="KAF2137001.1"/>
    </source>
</evidence>
<proteinExistence type="predicted"/>
<gene>
    <name evidence="2" type="ORF">K452DRAFT_236556</name>
</gene>
<feature type="non-terminal residue" evidence="2">
    <location>
        <position position="1"/>
    </location>
</feature>
<reference evidence="2" key="1">
    <citation type="journal article" date="2020" name="Stud. Mycol.">
        <title>101 Dothideomycetes genomes: a test case for predicting lifestyles and emergence of pathogens.</title>
        <authorList>
            <person name="Haridas S."/>
            <person name="Albert R."/>
            <person name="Binder M."/>
            <person name="Bloem J."/>
            <person name="Labutti K."/>
            <person name="Salamov A."/>
            <person name="Andreopoulos B."/>
            <person name="Baker S."/>
            <person name="Barry K."/>
            <person name="Bills G."/>
            <person name="Bluhm B."/>
            <person name="Cannon C."/>
            <person name="Castanera R."/>
            <person name="Culley D."/>
            <person name="Daum C."/>
            <person name="Ezra D."/>
            <person name="Gonzalez J."/>
            <person name="Henrissat B."/>
            <person name="Kuo A."/>
            <person name="Liang C."/>
            <person name="Lipzen A."/>
            <person name="Lutzoni F."/>
            <person name="Magnuson J."/>
            <person name="Mondo S."/>
            <person name="Nolan M."/>
            <person name="Ohm R."/>
            <person name="Pangilinan J."/>
            <person name="Park H.-J."/>
            <person name="Ramirez L."/>
            <person name="Alfaro M."/>
            <person name="Sun H."/>
            <person name="Tritt A."/>
            <person name="Yoshinaga Y."/>
            <person name="Zwiers L.-H."/>
            <person name="Turgeon B."/>
            <person name="Goodwin S."/>
            <person name="Spatafora J."/>
            <person name="Crous P."/>
            <person name="Grigoriev I."/>
        </authorList>
    </citation>
    <scope>NUCLEOTIDE SEQUENCE</scope>
    <source>
        <strain evidence="2">CBS 121167</strain>
    </source>
</reference>
<dbReference type="InterPro" id="IPR032675">
    <property type="entry name" value="LRR_dom_sf"/>
</dbReference>
<name>A0A6A6B2P9_9PEZI</name>
<dbReference type="OrthoDB" id="9876299at2759"/>
<protein>
    <submittedName>
        <fullName evidence="2">Uncharacterized protein</fullName>
    </submittedName>
</protein>
<accession>A0A6A6B2P9</accession>
<dbReference type="EMBL" id="ML995508">
    <property type="protein sequence ID" value="KAF2137001.1"/>
    <property type="molecule type" value="Genomic_DNA"/>
</dbReference>
<dbReference type="SUPFAM" id="SSF52047">
    <property type="entry name" value="RNI-like"/>
    <property type="match status" value="1"/>
</dbReference>
<dbReference type="Gene3D" id="3.80.10.10">
    <property type="entry name" value="Ribonuclease Inhibitor"/>
    <property type="match status" value="1"/>
</dbReference>
<evidence type="ECO:0000256" key="1">
    <source>
        <dbReference type="SAM" id="MobiDB-lite"/>
    </source>
</evidence>
<feature type="region of interest" description="Disordered" evidence="1">
    <location>
        <begin position="446"/>
        <end position="470"/>
    </location>
</feature>
<dbReference type="RefSeq" id="XP_033392719.1">
    <property type="nucleotide sequence ID" value="XM_033537517.1"/>
</dbReference>
<dbReference type="InterPro" id="IPR001611">
    <property type="entry name" value="Leu-rich_rpt"/>
</dbReference>
<sequence>RKSEGPKLGRIVAKDLRKQTTHCFGKQPPRPEVSPLDLELPGKKLTDEGCLAMVEALAQTLEMRDGVSANKLQSLNLSGNELTTVSLQALAAIIKLAAFDLTDLDLSNNKITVKTNKEAEEWEAFLQSFSECRVLRRIVFSGNDLSGSRPFEILTRVYAKQMPVDPTELEDTQEHSESDDALEDITNQTRSVNIDVAREEPKMTASLSDATFLKRRQGLRAVPYMVFDDANMTDSGALYLSYILAMHYPPQYLMCPLRAGPQATQLDEYNQRNHCWGIVYLPNTGFTEVGQSVLSLAEDARADFAGVEPDLDQGKVNASSESFQFVNAKQGGSDISQNYTDPTKKHSPNMDIDNYRKKIQRAIIGDVGYDSVDMWRMALTMLAYARVVMLGKEPDEDSLLPGVTSHDPVHAYASKMMATTTVPGEPILAITGVSDKPSAPQVIDYTSLPRASGHPNKPSPPSDHWKDYPQTSNVSSVIEADNRDSGLSGDLPEALWQQILAEATGCQGVLSDVQQKNIIRYARDPATTAFEQQGKSKPESAQLLLILDAMGCLEYKLDS</sequence>
<dbReference type="AlphaFoldDB" id="A0A6A6B2P9"/>
<keyword evidence="3" id="KW-1185">Reference proteome</keyword>
<dbReference type="Proteomes" id="UP000799438">
    <property type="component" value="Unassembled WGS sequence"/>
</dbReference>
<dbReference type="Pfam" id="PF13516">
    <property type="entry name" value="LRR_6"/>
    <property type="match status" value="1"/>
</dbReference>
<dbReference type="GeneID" id="54295013"/>
<evidence type="ECO:0000313" key="3">
    <source>
        <dbReference type="Proteomes" id="UP000799438"/>
    </source>
</evidence>
<organism evidence="2 3">
    <name type="scientific">Aplosporella prunicola CBS 121167</name>
    <dbReference type="NCBI Taxonomy" id="1176127"/>
    <lineage>
        <taxon>Eukaryota</taxon>
        <taxon>Fungi</taxon>
        <taxon>Dikarya</taxon>
        <taxon>Ascomycota</taxon>
        <taxon>Pezizomycotina</taxon>
        <taxon>Dothideomycetes</taxon>
        <taxon>Dothideomycetes incertae sedis</taxon>
        <taxon>Botryosphaeriales</taxon>
        <taxon>Aplosporellaceae</taxon>
        <taxon>Aplosporella</taxon>
    </lineage>
</organism>